<accession>A0A183J7B2</accession>
<sequence length="186" mass="21277">MTPCLPIPIDSSQRISDLIQFVFTGFAELSKESVLNMSALFHAFHLCQLWTVYCEEAFINSSNETVKHEAVANVMDFWSRITPAILQLLSHSKMLADMVNLHFLNTVEGLLECDSIVLAKLFPMWHPILVSYHSSIPSHLLIRLDFCENYLPTDSKRRLVPWLKHIGFKISQVEFQSSAATQFYSV</sequence>
<dbReference type="Proteomes" id="UP000270296">
    <property type="component" value="Unassembled WGS sequence"/>
</dbReference>
<protein>
    <submittedName>
        <fullName evidence="3">GCFC domain-containing protein</fullName>
    </submittedName>
</protein>
<evidence type="ECO:0000313" key="1">
    <source>
        <dbReference type="EMBL" id="VDP42747.1"/>
    </source>
</evidence>
<gene>
    <name evidence="1" type="ORF">SBAD_LOCUS11760</name>
</gene>
<dbReference type="EMBL" id="UZAM01016327">
    <property type="protein sequence ID" value="VDP42747.1"/>
    <property type="molecule type" value="Genomic_DNA"/>
</dbReference>
<name>A0A183J7B2_9BILA</name>
<dbReference type="OrthoDB" id="6270916at2759"/>
<reference evidence="3" key="1">
    <citation type="submission" date="2016-06" db="UniProtKB">
        <authorList>
            <consortium name="WormBaseParasite"/>
        </authorList>
    </citation>
    <scope>IDENTIFICATION</scope>
</reference>
<evidence type="ECO:0000313" key="2">
    <source>
        <dbReference type="Proteomes" id="UP000270296"/>
    </source>
</evidence>
<dbReference type="AlphaFoldDB" id="A0A183J7B2"/>
<proteinExistence type="predicted"/>
<keyword evidence="2" id="KW-1185">Reference proteome</keyword>
<dbReference type="PANTHER" id="PTHR21696">
    <property type="entry name" value="PROTEIN UNC-79 HOMOLOG"/>
    <property type="match status" value="1"/>
</dbReference>
<reference evidence="1 2" key="2">
    <citation type="submission" date="2018-11" db="EMBL/GenBank/DDBJ databases">
        <authorList>
            <consortium name="Pathogen Informatics"/>
        </authorList>
    </citation>
    <scope>NUCLEOTIDE SEQUENCE [LARGE SCALE GENOMIC DNA]</scope>
</reference>
<dbReference type="PANTHER" id="PTHR21696:SF2">
    <property type="entry name" value="PROTEIN UNC-79 HOMOLOG"/>
    <property type="match status" value="1"/>
</dbReference>
<dbReference type="InterPro" id="IPR024855">
    <property type="entry name" value="UNC79"/>
</dbReference>
<evidence type="ECO:0000313" key="3">
    <source>
        <dbReference type="WBParaSite" id="SBAD_0001215201-mRNA-1"/>
    </source>
</evidence>
<dbReference type="WBParaSite" id="SBAD_0001215201-mRNA-1">
    <property type="protein sequence ID" value="SBAD_0001215201-mRNA-1"/>
    <property type="gene ID" value="SBAD_0001215201"/>
</dbReference>
<organism evidence="3">
    <name type="scientific">Soboliphyme baturini</name>
    <dbReference type="NCBI Taxonomy" id="241478"/>
    <lineage>
        <taxon>Eukaryota</taxon>
        <taxon>Metazoa</taxon>
        <taxon>Ecdysozoa</taxon>
        <taxon>Nematoda</taxon>
        <taxon>Enoplea</taxon>
        <taxon>Dorylaimia</taxon>
        <taxon>Dioctophymatida</taxon>
        <taxon>Dioctophymatoidea</taxon>
        <taxon>Soboliphymatidae</taxon>
        <taxon>Soboliphyme</taxon>
    </lineage>
</organism>